<protein>
    <submittedName>
        <fullName evidence="1">Uncharacterized protein</fullName>
    </submittedName>
</protein>
<gene>
    <name evidence="1" type="ordered locus">Bresu_1242</name>
</gene>
<sequence>MTPSTDNPLTLDVDGKLPMTFTAAAGAIEDGITSAWKHHWHRQSLGDLSGRWLGGLCSPERRLEALIQVADVALGRLHVGLSVSLDVDAEGLPLAILVSNPRSTVEIAVSMTPRALRISGNVTPLEIDSAGRRIVEVLASALAAVVTAPPAPDRRTGPRS</sequence>
<dbReference type="HOGENOM" id="CLU_1648909_0_0_5"/>
<dbReference type="KEGG" id="bsb:Bresu_1242"/>
<dbReference type="STRING" id="633149.Bresu_1242"/>
<evidence type="ECO:0000313" key="2">
    <source>
        <dbReference type="Proteomes" id="UP000002696"/>
    </source>
</evidence>
<reference evidence="2" key="1">
    <citation type="journal article" date="2011" name="J. Bacteriol.">
        <title>Genome sequences of eight morphologically diverse alphaproteobacteria.</title>
        <authorList>
            <consortium name="US DOE Joint Genome Institute"/>
            <person name="Brown P.J."/>
            <person name="Kysela D.T."/>
            <person name="Buechlein A."/>
            <person name="Hemmerich C."/>
            <person name="Brun Y.V."/>
        </authorList>
    </citation>
    <scope>NUCLEOTIDE SEQUENCE [LARGE SCALE GENOMIC DNA]</scope>
    <source>
        <strain evidence="2">ATCC 15264 / DSM 4735 / LMG 14903 / NBRC 16000 / CB 81</strain>
    </source>
</reference>
<keyword evidence="2" id="KW-1185">Reference proteome</keyword>
<dbReference type="InParanoid" id="D9QF69"/>
<proteinExistence type="predicted"/>
<name>D9QF69_BRESC</name>
<dbReference type="AlphaFoldDB" id="D9QF69"/>
<accession>D9QF69</accession>
<dbReference type="Proteomes" id="UP000002696">
    <property type="component" value="Chromosome"/>
</dbReference>
<dbReference type="EMBL" id="CP002102">
    <property type="protein sequence ID" value="ADL00554.1"/>
    <property type="molecule type" value="Genomic_DNA"/>
</dbReference>
<organism evidence="1 2">
    <name type="scientific">Brevundimonas subvibrioides (strain ATCC 15264 / DSM 4735 / LMG 14903 / NBRC 16000 / CB 81)</name>
    <name type="common">Caulobacter subvibrioides</name>
    <dbReference type="NCBI Taxonomy" id="633149"/>
    <lineage>
        <taxon>Bacteria</taxon>
        <taxon>Pseudomonadati</taxon>
        <taxon>Pseudomonadota</taxon>
        <taxon>Alphaproteobacteria</taxon>
        <taxon>Caulobacterales</taxon>
        <taxon>Caulobacteraceae</taxon>
        <taxon>Brevundimonas</taxon>
    </lineage>
</organism>
<evidence type="ECO:0000313" key="1">
    <source>
        <dbReference type="EMBL" id="ADL00554.1"/>
    </source>
</evidence>